<keyword evidence="3" id="KW-1185">Reference proteome</keyword>
<dbReference type="AlphaFoldDB" id="A0A165KK26"/>
<dbReference type="Proteomes" id="UP000077266">
    <property type="component" value="Unassembled WGS sequence"/>
</dbReference>
<proteinExistence type="predicted"/>
<feature type="compositionally biased region" description="Polar residues" evidence="1">
    <location>
        <begin position="21"/>
        <end position="36"/>
    </location>
</feature>
<accession>A0A165KK26</accession>
<sequence length="359" mass="39332">MHPAPYPHQDPSTFGGDDSTSEAATFSGCSQTNSEAISPVRTPSDKPRLARRMGHWARNAFAQHVIHLATESDDGALAYILNTFPSISFENAKLWLRYLKSLSLNGTEADPYIMDTFRQLDWHGILRSGAAHDLVPELQRLMSAGAEAPRVPQSPNAHISEMAAREDEPCARSTASESKGKGATVAQHSADEPSAKTLANISNAVDKLYAQMQDAMTSWSLLARDIFGLKQQIEGLTRQLLEPDEYSGDSDNSSQYSLVEPSPLANSSILRPAITIGPLRAFVTGKRDAHSVLQEMVASIPGGYRLPVPTTVIAMEEYPFVDAFFESVAERNVFHRAFLEHVPGIFHGVTANRVMLRFP</sequence>
<evidence type="ECO:0000313" key="3">
    <source>
        <dbReference type="Proteomes" id="UP000077266"/>
    </source>
</evidence>
<name>A0A165KK26_EXIGL</name>
<organism evidence="2 3">
    <name type="scientific">Exidia glandulosa HHB12029</name>
    <dbReference type="NCBI Taxonomy" id="1314781"/>
    <lineage>
        <taxon>Eukaryota</taxon>
        <taxon>Fungi</taxon>
        <taxon>Dikarya</taxon>
        <taxon>Basidiomycota</taxon>
        <taxon>Agaricomycotina</taxon>
        <taxon>Agaricomycetes</taxon>
        <taxon>Auriculariales</taxon>
        <taxon>Exidiaceae</taxon>
        <taxon>Exidia</taxon>
    </lineage>
</organism>
<dbReference type="EMBL" id="KV425942">
    <property type="protein sequence ID" value="KZV96462.1"/>
    <property type="molecule type" value="Genomic_DNA"/>
</dbReference>
<feature type="region of interest" description="Disordered" evidence="1">
    <location>
        <begin position="1"/>
        <end position="47"/>
    </location>
</feature>
<reference evidence="2 3" key="1">
    <citation type="journal article" date="2016" name="Mol. Biol. Evol.">
        <title>Comparative Genomics of Early-Diverging Mushroom-Forming Fungi Provides Insights into the Origins of Lignocellulose Decay Capabilities.</title>
        <authorList>
            <person name="Nagy L.G."/>
            <person name="Riley R."/>
            <person name="Tritt A."/>
            <person name="Adam C."/>
            <person name="Daum C."/>
            <person name="Floudas D."/>
            <person name="Sun H."/>
            <person name="Yadav J.S."/>
            <person name="Pangilinan J."/>
            <person name="Larsson K.H."/>
            <person name="Matsuura K."/>
            <person name="Barry K."/>
            <person name="Labutti K."/>
            <person name="Kuo R."/>
            <person name="Ohm R.A."/>
            <person name="Bhattacharya S.S."/>
            <person name="Shirouzu T."/>
            <person name="Yoshinaga Y."/>
            <person name="Martin F.M."/>
            <person name="Grigoriev I.V."/>
            <person name="Hibbett D.S."/>
        </authorList>
    </citation>
    <scope>NUCLEOTIDE SEQUENCE [LARGE SCALE GENOMIC DNA]</scope>
    <source>
        <strain evidence="2 3">HHB12029</strain>
    </source>
</reference>
<evidence type="ECO:0000256" key="1">
    <source>
        <dbReference type="SAM" id="MobiDB-lite"/>
    </source>
</evidence>
<gene>
    <name evidence="2" type="ORF">EXIGLDRAFT_765271</name>
</gene>
<evidence type="ECO:0000313" key="2">
    <source>
        <dbReference type="EMBL" id="KZV96462.1"/>
    </source>
</evidence>
<feature type="region of interest" description="Disordered" evidence="1">
    <location>
        <begin position="165"/>
        <end position="192"/>
    </location>
</feature>
<protein>
    <submittedName>
        <fullName evidence="2">Uncharacterized protein</fullName>
    </submittedName>
</protein>
<dbReference type="InParanoid" id="A0A165KK26"/>